<evidence type="ECO:0000313" key="1">
    <source>
        <dbReference type="EMBL" id="KAG2648701.1"/>
    </source>
</evidence>
<dbReference type="AlphaFoldDB" id="A0A8T0WGK1"/>
<dbReference type="EMBL" id="CM029038">
    <property type="protein sequence ID" value="KAG2648701.1"/>
    <property type="molecule type" value="Genomic_DNA"/>
</dbReference>
<gene>
    <name evidence="1" type="ORF">PVAP13_1NG060925</name>
</gene>
<protein>
    <submittedName>
        <fullName evidence="1">Uncharacterized protein</fullName>
    </submittedName>
</protein>
<reference evidence="1" key="1">
    <citation type="submission" date="2020-05" db="EMBL/GenBank/DDBJ databases">
        <title>WGS assembly of Panicum virgatum.</title>
        <authorList>
            <person name="Lovell J.T."/>
            <person name="Jenkins J."/>
            <person name="Shu S."/>
            <person name="Juenger T.E."/>
            <person name="Schmutz J."/>
        </authorList>
    </citation>
    <scope>NUCLEOTIDE SEQUENCE</scope>
    <source>
        <strain evidence="1">AP13</strain>
    </source>
</reference>
<evidence type="ECO:0000313" key="2">
    <source>
        <dbReference type="Proteomes" id="UP000823388"/>
    </source>
</evidence>
<accession>A0A8T0WGK1</accession>
<name>A0A8T0WGK1_PANVG</name>
<comment type="caution">
    <text evidence="1">The sequence shown here is derived from an EMBL/GenBank/DDBJ whole genome shotgun (WGS) entry which is preliminary data.</text>
</comment>
<keyword evidence="2" id="KW-1185">Reference proteome</keyword>
<proteinExistence type="predicted"/>
<sequence length="60" mass="7054">MPPPSLLASYSSHQVHLFPCRRHNQQSRSRRGPHLRFLIKAAILQFTVQKPYIRLLMACR</sequence>
<dbReference type="Proteomes" id="UP000823388">
    <property type="component" value="Chromosome 1N"/>
</dbReference>
<organism evidence="1 2">
    <name type="scientific">Panicum virgatum</name>
    <name type="common">Blackwell switchgrass</name>
    <dbReference type="NCBI Taxonomy" id="38727"/>
    <lineage>
        <taxon>Eukaryota</taxon>
        <taxon>Viridiplantae</taxon>
        <taxon>Streptophyta</taxon>
        <taxon>Embryophyta</taxon>
        <taxon>Tracheophyta</taxon>
        <taxon>Spermatophyta</taxon>
        <taxon>Magnoliopsida</taxon>
        <taxon>Liliopsida</taxon>
        <taxon>Poales</taxon>
        <taxon>Poaceae</taxon>
        <taxon>PACMAD clade</taxon>
        <taxon>Panicoideae</taxon>
        <taxon>Panicodae</taxon>
        <taxon>Paniceae</taxon>
        <taxon>Panicinae</taxon>
        <taxon>Panicum</taxon>
        <taxon>Panicum sect. Hiantes</taxon>
    </lineage>
</organism>